<accession>A0A8S5UTT0</accession>
<name>A0A8S5UTT0_9CAUD</name>
<evidence type="ECO:0000313" key="1">
    <source>
        <dbReference type="EMBL" id="DAF97828.1"/>
    </source>
</evidence>
<sequence>MPPSPPTRHKNGSIKLPILVYLAGVVPGLTDLGW</sequence>
<reference evidence="1" key="1">
    <citation type="journal article" date="2021" name="Proc. Natl. Acad. Sci. U.S.A.">
        <title>A Catalog of Tens of Thousands of Viruses from Human Metagenomes Reveals Hidden Associations with Chronic Diseases.</title>
        <authorList>
            <person name="Tisza M.J."/>
            <person name="Buck C.B."/>
        </authorList>
    </citation>
    <scope>NUCLEOTIDE SEQUENCE</scope>
    <source>
        <strain evidence="1">CtYA416</strain>
    </source>
</reference>
<organism evidence="1">
    <name type="scientific">Myoviridae sp. ctYA416</name>
    <dbReference type="NCBI Taxonomy" id="2825125"/>
    <lineage>
        <taxon>Viruses</taxon>
        <taxon>Duplodnaviria</taxon>
        <taxon>Heunggongvirae</taxon>
        <taxon>Uroviricota</taxon>
        <taxon>Caudoviricetes</taxon>
    </lineage>
</organism>
<proteinExistence type="predicted"/>
<protein>
    <submittedName>
        <fullName evidence="1">Uncharacterized protein</fullName>
    </submittedName>
</protein>
<dbReference type="EMBL" id="BK016136">
    <property type="protein sequence ID" value="DAF97828.1"/>
    <property type="molecule type" value="Genomic_DNA"/>
</dbReference>